<proteinExistence type="predicted"/>
<keyword evidence="3" id="KW-0804">Transcription</keyword>
<dbReference type="GO" id="GO:0045892">
    <property type="term" value="P:negative regulation of DNA-templated transcription"/>
    <property type="evidence" value="ECO:0007669"/>
    <property type="project" value="TreeGrafter"/>
</dbReference>
<protein>
    <submittedName>
        <fullName evidence="5">Regulatory protein, gntR family</fullName>
    </submittedName>
</protein>
<evidence type="ECO:0000256" key="3">
    <source>
        <dbReference type="ARBA" id="ARBA00023163"/>
    </source>
</evidence>
<dbReference type="Gene3D" id="1.10.10.10">
    <property type="entry name" value="Winged helix-like DNA-binding domain superfamily/Winged helix DNA-binding domain"/>
    <property type="match status" value="1"/>
</dbReference>
<reference evidence="5 6" key="1">
    <citation type="submission" date="2016-10" db="EMBL/GenBank/DDBJ databases">
        <authorList>
            <person name="de Groot N.N."/>
        </authorList>
    </citation>
    <scope>NUCLEOTIDE SEQUENCE [LARGE SCALE GENOMIC DNA]</scope>
    <source>
        <strain evidence="5 6">DSM 44993</strain>
    </source>
</reference>
<feature type="domain" description="HTH gntR-type" evidence="4">
    <location>
        <begin position="1"/>
        <end position="69"/>
    </location>
</feature>
<dbReference type="GO" id="GO:0003677">
    <property type="term" value="F:DNA binding"/>
    <property type="evidence" value="ECO:0007669"/>
    <property type="project" value="UniProtKB-KW"/>
</dbReference>
<evidence type="ECO:0000313" key="5">
    <source>
        <dbReference type="EMBL" id="SEP51260.1"/>
    </source>
</evidence>
<accession>A0A1H8YGC8</accession>
<dbReference type="PROSITE" id="PS50949">
    <property type="entry name" value="HTH_GNTR"/>
    <property type="match status" value="1"/>
</dbReference>
<evidence type="ECO:0000256" key="1">
    <source>
        <dbReference type="ARBA" id="ARBA00023015"/>
    </source>
</evidence>
<dbReference type="SUPFAM" id="SSF46785">
    <property type="entry name" value="Winged helix' DNA-binding domain"/>
    <property type="match status" value="1"/>
</dbReference>
<dbReference type="CDD" id="cd07377">
    <property type="entry name" value="WHTH_GntR"/>
    <property type="match status" value="1"/>
</dbReference>
<evidence type="ECO:0000256" key="2">
    <source>
        <dbReference type="ARBA" id="ARBA00023125"/>
    </source>
</evidence>
<keyword evidence="2" id="KW-0238">DNA-binding</keyword>
<dbReference type="EMBL" id="FOEF01000015">
    <property type="protein sequence ID" value="SEP51260.1"/>
    <property type="molecule type" value="Genomic_DNA"/>
</dbReference>
<dbReference type="Proteomes" id="UP000198582">
    <property type="component" value="Unassembled WGS sequence"/>
</dbReference>
<dbReference type="InterPro" id="IPR000524">
    <property type="entry name" value="Tscrpt_reg_HTH_GntR"/>
</dbReference>
<name>A0A1H8YGC8_9PSEU</name>
<dbReference type="OrthoDB" id="7363114at2"/>
<gene>
    <name evidence="5" type="ORF">SAMN04489732_115215</name>
</gene>
<sequence length="109" mass="11916">MVDLLQVAEALLDAIRHGRYKPGDNLPSYKALASEHDVAIGTVQSAIARLREQGVVATRHGTGSVVRADLDVEALGDSRNVAPWMEALRLLRDIAKRVETIETKLNHGH</sequence>
<keyword evidence="6" id="KW-1185">Reference proteome</keyword>
<dbReference type="Pfam" id="PF00392">
    <property type="entry name" value="GntR"/>
    <property type="match status" value="1"/>
</dbReference>
<dbReference type="PANTHER" id="PTHR44846">
    <property type="entry name" value="MANNOSYL-D-GLYCERATE TRANSPORT/METABOLISM SYSTEM REPRESSOR MNGR-RELATED"/>
    <property type="match status" value="1"/>
</dbReference>
<dbReference type="GO" id="GO:0003700">
    <property type="term" value="F:DNA-binding transcription factor activity"/>
    <property type="evidence" value="ECO:0007669"/>
    <property type="project" value="InterPro"/>
</dbReference>
<dbReference type="AlphaFoldDB" id="A0A1H8YGC8"/>
<organism evidence="5 6">
    <name type="scientific">Amycolatopsis saalfeldensis</name>
    <dbReference type="NCBI Taxonomy" id="394193"/>
    <lineage>
        <taxon>Bacteria</taxon>
        <taxon>Bacillati</taxon>
        <taxon>Actinomycetota</taxon>
        <taxon>Actinomycetes</taxon>
        <taxon>Pseudonocardiales</taxon>
        <taxon>Pseudonocardiaceae</taxon>
        <taxon>Amycolatopsis</taxon>
    </lineage>
</organism>
<dbReference type="InterPro" id="IPR050679">
    <property type="entry name" value="Bact_HTH_transcr_reg"/>
</dbReference>
<evidence type="ECO:0000259" key="4">
    <source>
        <dbReference type="PROSITE" id="PS50949"/>
    </source>
</evidence>
<dbReference type="STRING" id="394193.SAMN04489732_115215"/>
<dbReference type="InterPro" id="IPR036390">
    <property type="entry name" value="WH_DNA-bd_sf"/>
</dbReference>
<dbReference type="SMART" id="SM00345">
    <property type="entry name" value="HTH_GNTR"/>
    <property type="match status" value="1"/>
</dbReference>
<dbReference type="RefSeq" id="WP_091623208.1">
    <property type="nucleotide sequence ID" value="NZ_FOEF01000015.1"/>
</dbReference>
<evidence type="ECO:0000313" key="6">
    <source>
        <dbReference type="Proteomes" id="UP000198582"/>
    </source>
</evidence>
<dbReference type="InterPro" id="IPR036388">
    <property type="entry name" value="WH-like_DNA-bd_sf"/>
</dbReference>
<dbReference type="PANTHER" id="PTHR44846:SF17">
    <property type="entry name" value="GNTR-FAMILY TRANSCRIPTIONAL REGULATOR"/>
    <property type="match status" value="1"/>
</dbReference>
<keyword evidence="1" id="KW-0805">Transcription regulation</keyword>